<organism evidence="3 4">
    <name type="scientific">Solilutibacter oculi</name>
    <dbReference type="NCBI Taxonomy" id="2698682"/>
    <lineage>
        <taxon>Bacteria</taxon>
        <taxon>Pseudomonadati</taxon>
        <taxon>Pseudomonadota</taxon>
        <taxon>Gammaproteobacteria</taxon>
        <taxon>Lysobacterales</taxon>
        <taxon>Lysobacteraceae</taxon>
        <taxon>Solilutibacter</taxon>
    </lineage>
</organism>
<dbReference type="OrthoDB" id="436461at2"/>
<feature type="region of interest" description="Disordered" evidence="1">
    <location>
        <begin position="1"/>
        <end position="32"/>
    </location>
</feature>
<evidence type="ECO:0000313" key="4">
    <source>
        <dbReference type="Proteomes" id="UP000251842"/>
    </source>
</evidence>
<evidence type="ECO:0000256" key="1">
    <source>
        <dbReference type="SAM" id="MobiDB-lite"/>
    </source>
</evidence>
<feature type="domain" description="Putative endonuclease Z1" evidence="2">
    <location>
        <begin position="428"/>
        <end position="690"/>
    </location>
</feature>
<protein>
    <recommendedName>
        <fullName evidence="2">Putative endonuclease Z1 domain-containing protein</fullName>
    </recommendedName>
</protein>
<dbReference type="Pfam" id="PF10593">
    <property type="entry name" value="Z1"/>
    <property type="match status" value="1"/>
</dbReference>
<feature type="compositionally biased region" description="Polar residues" evidence="1">
    <location>
        <begin position="1"/>
        <end position="15"/>
    </location>
</feature>
<evidence type="ECO:0000313" key="3">
    <source>
        <dbReference type="EMBL" id="AXA85518.1"/>
    </source>
</evidence>
<dbReference type="EMBL" id="CP029556">
    <property type="protein sequence ID" value="AXA85518.1"/>
    <property type="molecule type" value="Genomic_DNA"/>
</dbReference>
<dbReference type="KEGG" id="lue:DCD74_06890"/>
<dbReference type="InterPro" id="IPR018310">
    <property type="entry name" value="Put_endonuclease_Z1-dom"/>
</dbReference>
<dbReference type="AlphaFoldDB" id="A0A344J908"/>
<gene>
    <name evidence="3" type="ORF">DCD74_06890</name>
</gene>
<name>A0A344J908_9GAMM</name>
<evidence type="ECO:0000259" key="2">
    <source>
        <dbReference type="Pfam" id="PF10593"/>
    </source>
</evidence>
<sequence>MLTTSCPQQAATRGNESIKHRPRPSGTTSLESPRACSHYWILTLATHQRLSGIASGRRATSPLRARSFWRGIGKLVVLPPLTENVYFYPPAPSAVDSWWSRYASQLQDLSTTARAAVEADSRYILERGILGAGEPGPHTWPTRRVRTGLVMGSVQSGKTASMLGVSALAMDQGVDIVVLLAGTRLSLWRQTYGRVLEQLDSGPDDAGKRSRRILCPAAALALSEANVPLSRIYSLLPATVKQRLSQRRPIILIAMKQTNHLRALGENLRKSLFGAVRELNRPVHMLVLDDEADDGSILDAVVEVSEDPVYGNLKQIPRVIANLWEPPQGSPDNLFATYIAYTATPQANLLQEDHNPLAPRDFMISLRTPLDMGHSVDTTAPGNLTAPRSSTYPEPLGIRSYYTGGEVFYRRGEAAGLCVPTTNTQQDLADAVRAFLVAGAIRLHRSGKLGPKSAITARFNTKDEAHASAAPPHSMLYHPSAGIQDHFRGAEEVLLWAGIQDRAEARNLLNEGDARLPNTLVNDLQADPAPWVEWLDKYVASAAAIEDEFDCLPRKTFPDWQTVETLLIDEVIPGTRVAVVNSDPTADDRPAYAPSQDPSTCMWSAARDLSTIFVSGNVMARGLTLEGMTTALFQRSSANPLADTQMQMQRWFGYRGSYIELCRIFASRNQLDLFRAYHDVDEAVRTAITERMMCGAPEPTVLQGVNFQATGKIASVGNLPLSPGARPFVTVINEGHHPDPNTAVLADFFARPSSDVTVSNVLRGRILNVPLELAEAAELLDRLAFSRYQPGCEGLHADLWSRVEARAHAVSPIPEPPFYRPPVRHGKGHVPRHACPYAIAAYLRLWSASLTRSITGLFITGQPGELWSYADLNRKKAGQPRFWVGIRYGDGVAVSNGPLSQLPFQIRTTNKRVVRGELKTTWGASDPNAGTGQYRGDVYFDYYHRKTAVPPNSNTAWRPSGSDGQILFYVNQHPDDLHPTVAVGVCLPAGGPEQFSATRAGMSIVSRSLS</sequence>
<keyword evidence="4" id="KW-1185">Reference proteome</keyword>
<accession>A0A344J908</accession>
<proteinExistence type="predicted"/>
<reference evidence="4" key="1">
    <citation type="submission" date="2018-05" db="EMBL/GenBank/DDBJ databases">
        <title>Luteimonas pekinense sp. nov., isolated from human Meibomian gland secretions, Beijing, China.</title>
        <authorList>
            <person name="Wen T."/>
            <person name="Bai H."/>
            <person name="Lv H."/>
        </authorList>
    </citation>
    <scope>NUCLEOTIDE SEQUENCE [LARGE SCALE GENOMIC DNA]</scope>
    <source>
        <strain evidence="4">83-4</strain>
    </source>
</reference>
<dbReference type="Proteomes" id="UP000251842">
    <property type="component" value="Chromosome"/>
</dbReference>